<sequence>MIRVTLVCSPTPRVVHEEVLHLPSGTSVGDALRVSGLAASLVQSDMESMQPGVWGRAVSWGQSLHDGDRLELCRPLTVDPKVARRERFARQGARATGLFARRRQGAKAGY</sequence>
<name>A0ABT7NH58_9BURK</name>
<dbReference type="PANTHER" id="PTHR37483">
    <property type="entry name" value="UPF0125 PROTEIN RATB"/>
    <property type="match status" value="1"/>
</dbReference>
<dbReference type="Gene3D" id="3.10.20.280">
    <property type="entry name" value="RnfH-like"/>
    <property type="match status" value="1"/>
</dbReference>
<organism evidence="3 4">
    <name type="scientific">Variovorax dokdonensis</name>
    <dbReference type="NCBI Taxonomy" id="344883"/>
    <lineage>
        <taxon>Bacteria</taxon>
        <taxon>Pseudomonadati</taxon>
        <taxon>Pseudomonadota</taxon>
        <taxon>Betaproteobacteria</taxon>
        <taxon>Burkholderiales</taxon>
        <taxon>Comamonadaceae</taxon>
        <taxon>Variovorax</taxon>
    </lineage>
</organism>
<protein>
    <recommendedName>
        <fullName evidence="2">UPF0125 protein QTH91_22400</fullName>
    </recommendedName>
</protein>
<dbReference type="Pfam" id="PF03658">
    <property type="entry name" value="Ub-RnfH"/>
    <property type="match status" value="1"/>
</dbReference>
<evidence type="ECO:0000313" key="4">
    <source>
        <dbReference type="Proteomes" id="UP001174908"/>
    </source>
</evidence>
<evidence type="ECO:0000256" key="2">
    <source>
        <dbReference type="HAMAP-Rule" id="MF_00460"/>
    </source>
</evidence>
<accession>A0ABT7NH58</accession>
<dbReference type="PANTHER" id="PTHR37483:SF1">
    <property type="entry name" value="UPF0125 PROTEIN RATB"/>
    <property type="match status" value="1"/>
</dbReference>
<dbReference type="SUPFAM" id="SSF54285">
    <property type="entry name" value="MoaD/ThiS"/>
    <property type="match status" value="1"/>
</dbReference>
<reference evidence="3" key="1">
    <citation type="submission" date="2023-06" db="EMBL/GenBank/DDBJ databases">
        <authorList>
            <person name="Jiang Y."/>
            <person name="Liu Q."/>
        </authorList>
    </citation>
    <scope>NUCLEOTIDE SEQUENCE</scope>
    <source>
        <strain evidence="3">CGMCC 1.12089</strain>
    </source>
</reference>
<dbReference type="InterPro" id="IPR037021">
    <property type="entry name" value="RnfH_sf"/>
</dbReference>
<proteinExistence type="inferred from homology"/>
<evidence type="ECO:0000256" key="1">
    <source>
        <dbReference type="ARBA" id="ARBA00010645"/>
    </source>
</evidence>
<dbReference type="InterPro" id="IPR016155">
    <property type="entry name" value="Mopterin_synth/thiamin_S_b"/>
</dbReference>
<comment type="caution">
    <text evidence="3">The sequence shown here is derived from an EMBL/GenBank/DDBJ whole genome shotgun (WGS) entry which is preliminary data.</text>
</comment>
<evidence type="ECO:0000313" key="3">
    <source>
        <dbReference type="EMBL" id="MDM0047261.1"/>
    </source>
</evidence>
<comment type="similarity">
    <text evidence="1 2">Belongs to the UPF0125 (RnfH) family.</text>
</comment>
<keyword evidence="4" id="KW-1185">Reference proteome</keyword>
<dbReference type="InterPro" id="IPR005346">
    <property type="entry name" value="RnfH"/>
</dbReference>
<dbReference type="HAMAP" id="MF_00460">
    <property type="entry name" value="UPF0125_RnfH"/>
    <property type="match status" value="1"/>
</dbReference>
<gene>
    <name evidence="3" type="ORF">QTH91_22400</name>
</gene>
<dbReference type="Proteomes" id="UP001174908">
    <property type="component" value="Unassembled WGS sequence"/>
</dbReference>
<dbReference type="RefSeq" id="WP_286662376.1">
    <property type="nucleotide sequence ID" value="NZ_JASZYV010000006.1"/>
</dbReference>
<dbReference type="EMBL" id="JASZYV010000006">
    <property type="protein sequence ID" value="MDM0047261.1"/>
    <property type="molecule type" value="Genomic_DNA"/>
</dbReference>